<feature type="transmembrane region" description="Helical" evidence="2">
    <location>
        <begin position="330"/>
        <end position="353"/>
    </location>
</feature>
<feature type="region of interest" description="Disordered" evidence="1">
    <location>
        <begin position="442"/>
        <end position="475"/>
    </location>
</feature>
<dbReference type="InParanoid" id="Q247Y1"/>
<dbReference type="EMBL" id="GG662455">
    <property type="protein sequence ID" value="EAS04164.2"/>
    <property type="molecule type" value="Genomic_DNA"/>
</dbReference>
<feature type="region of interest" description="Disordered" evidence="1">
    <location>
        <begin position="374"/>
        <end position="415"/>
    </location>
</feature>
<dbReference type="PANTHER" id="PTHR31398:SF0">
    <property type="entry name" value="MEIOTIC NUCLEAR DIVISION PROTEIN 1 HOMOLOG"/>
    <property type="match status" value="1"/>
</dbReference>
<keyword evidence="2" id="KW-0472">Membrane</keyword>
<dbReference type="KEGG" id="tet:TTHERM_00532880"/>
<protein>
    <submittedName>
        <fullName evidence="3">Transmembrane protein, putative</fullName>
    </submittedName>
</protein>
<dbReference type="RefSeq" id="XP_001024409.2">
    <property type="nucleotide sequence ID" value="XM_001024409.2"/>
</dbReference>
<dbReference type="GO" id="GO:0007131">
    <property type="term" value="P:reciprocal meiotic recombination"/>
    <property type="evidence" value="ECO:0007669"/>
    <property type="project" value="TreeGrafter"/>
</dbReference>
<dbReference type="GeneID" id="7830409"/>
<evidence type="ECO:0000313" key="4">
    <source>
        <dbReference type="Proteomes" id="UP000009168"/>
    </source>
</evidence>
<name>Q247Y1_TETTS</name>
<accession>Q247Y1</accession>
<keyword evidence="2" id="KW-1133">Transmembrane helix</keyword>
<keyword evidence="2 3" id="KW-0812">Transmembrane</keyword>
<gene>
    <name evidence="3" type="ORF">TTHERM_00532880</name>
</gene>
<reference evidence="4" key="1">
    <citation type="journal article" date="2006" name="PLoS Biol.">
        <title>Macronuclear genome sequence of the ciliate Tetrahymena thermophila, a model eukaryote.</title>
        <authorList>
            <person name="Eisen J.A."/>
            <person name="Coyne R.S."/>
            <person name="Wu M."/>
            <person name="Wu D."/>
            <person name="Thiagarajan M."/>
            <person name="Wortman J.R."/>
            <person name="Badger J.H."/>
            <person name="Ren Q."/>
            <person name="Amedeo P."/>
            <person name="Jones K.M."/>
            <person name="Tallon L.J."/>
            <person name="Delcher A.L."/>
            <person name="Salzberg S.L."/>
            <person name="Silva J.C."/>
            <person name="Haas B.J."/>
            <person name="Majoros W.H."/>
            <person name="Farzad M."/>
            <person name="Carlton J.M."/>
            <person name="Smith R.K. Jr."/>
            <person name="Garg J."/>
            <person name="Pearlman R.E."/>
            <person name="Karrer K.M."/>
            <person name="Sun L."/>
            <person name="Manning G."/>
            <person name="Elde N.C."/>
            <person name="Turkewitz A.P."/>
            <person name="Asai D.J."/>
            <person name="Wilkes D.E."/>
            <person name="Wang Y."/>
            <person name="Cai H."/>
            <person name="Collins K."/>
            <person name="Stewart B.A."/>
            <person name="Lee S.R."/>
            <person name="Wilamowska K."/>
            <person name="Weinberg Z."/>
            <person name="Ruzzo W.L."/>
            <person name="Wloga D."/>
            <person name="Gaertig J."/>
            <person name="Frankel J."/>
            <person name="Tsao C.-C."/>
            <person name="Gorovsky M.A."/>
            <person name="Keeling P.J."/>
            <person name="Waller R.F."/>
            <person name="Patron N.J."/>
            <person name="Cherry J.M."/>
            <person name="Stover N.A."/>
            <person name="Krieger C.J."/>
            <person name="del Toro C."/>
            <person name="Ryder H.F."/>
            <person name="Williamson S.C."/>
            <person name="Barbeau R.A."/>
            <person name="Hamilton E.P."/>
            <person name="Orias E."/>
        </authorList>
    </citation>
    <scope>NUCLEOTIDE SEQUENCE [LARGE SCALE GENOMIC DNA]</scope>
    <source>
        <strain evidence="4">SB210</strain>
    </source>
</reference>
<feature type="compositionally biased region" description="Low complexity" evidence="1">
    <location>
        <begin position="399"/>
        <end position="411"/>
    </location>
</feature>
<proteinExistence type="predicted"/>
<dbReference type="Proteomes" id="UP000009168">
    <property type="component" value="Unassembled WGS sequence"/>
</dbReference>
<dbReference type="GO" id="GO:0005634">
    <property type="term" value="C:nucleus"/>
    <property type="evidence" value="ECO:0007669"/>
    <property type="project" value="TreeGrafter"/>
</dbReference>
<feature type="transmembrane region" description="Helical" evidence="2">
    <location>
        <begin position="39"/>
        <end position="59"/>
    </location>
</feature>
<dbReference type="HOGENOM" id="CLU_009697_0_0_1"/>
<evidence type="ECO:0000256" key="1">
    <source>
        <dbReference type="SAM" id="MobiDB-lite"/>
    </source>
</evidence>
<evidence type="ECO:0000313" key="3">
    <source>
        <dbReference type="EMBL" id="EAS04164.2"/>
    </source>
</evidence>
<evidence type="ECO:0000256" key="2">
    <source>
        <dbReference type="SAM" id="Phobius"/>
    </source>
</evidence>
<dbReference type="PANTHER" id="PTHR31398">
    <property type="entry name" value="MEIOTIC NUCLEAR DIVISION PROTEIN 1 HOMOLOG"/>
    <property type="match status" value="1"/>
</dbReference>
<keyword evidence="4" id="KW-1185">Reference proteome</keyword>
<sequence>MSQVDYPEKLDIPFLQKIDIFGVGVNIKFNKREKYQTKLGGLFSVVVYILMLVYSMNLLNIILKKTDPIVIFEQNSVTQPQRFDLNPQNFSIAFALLNENLDPFIDQTLYSMNGQIYYRNKIWNNQTQKYTEDVGTQEFQVIPCTEQSFQEPNSRNYFLNLNYTNMYCIKDTSQLFIEGQFDADRFTMLKINLTECSDLNNQSIKCQQQHERKKQLENTKLQIYYVNRIIQIRDYSNPFQSVGQTQFWRTNYEMVQQINLMFVNTYIADDTNLFYGENYVNQRDLVFSQDRLLQASRDQESNQNIYEIEIYMDKNKENVYRRIYQKLPQAISQIGGIFNVFFAIGCLFSHPYAKMQLEKKLINQIFQIKNDNDVNNFKKRSKPKQEFSRLSQNKKYPKNQDQLKNNQNQKKTNTLHLDPVTFNLTENQQRHSSKENQCELKINQPQEGSLNTFGNEGQKEKSFEQQQQAPQQNHNKINRSNEFTNYYKENQFQQKNINQMKHQSIKNQYADQIQKIFYQLTNLNFFRQLLRDAKLKTSDYINSYIDYFSCQKSSRMQFLENSINQINQHTDICQIINKQIELENLKTLVLDDNQQTLFKCIPKPKIIKDETAFSQDKSIDFQFKVNNLYDFIQNQQNIKQTRFQIELIKFLSQAQSALKKMRNNKNKFNLKLIQILDQDLVDMLKQDLCFGNEQVKQIFQYQNNADQSTSKFEQNEADSYQMQNCELSQIKTLSIPITHSQYFIQKSSEQIQLSFNEENNVIQKIKNIDNVNIIPHQLNIIKLN</sequence>
<organism evidence="3 4">
    <name type="scientific">Tetrahymena thermophila (strain SB210)</name>
    <dbReference type="NCBI Taxonomy" id="312017"/>
    <lineage>
        <taxon>Eukaryota</taxon>
        <taxon>Sar</taxon>
        <taxon>Alveolata</taxon>
        <taxon>Ciliophora</taxon>
        <taxon>Intramacronucleata</taxon>
        <taxon>Oligohymenophorea</taxon>
        <taxon>Hymenostomatida</taxon>
        <taxon>Tetrahymenina</taxon>
        <taxon>Tetrahymenidae</taxon>
        <taxon>Tetrahymena</taxon>
    </lineage>
</organism>
<dbReference type="AlphaFoldDB" id="Q247Y1"/>
<dbReference type="OrthoDB" id="327050at2759"/>
<feature type="compositionally biased region" description="Polar residues" evidence="1">
    <location>
        <begin position="443"/>
        <end position="455"/>
    </location>
</feature>